<feature type="transmembrane region" description="Helical" evidence="9">
    <location>
        <begin position="209"/>
        <end position="231"/>
    </location>
</feature>
<name>A0ABS8PDL5_9PSEU</name>
<evidence type="ECO:0000256" key="4">
    <source>
        <dbReference type="ARBA" id="ARBA00022692"/>
    </source>
</evidence>
<evidence type="ECO:0000256" key="1">
    <source>
        <dbReference type="ARBA" id="ARBA00004141"/>
    </source>
</evidence>
<dbReference type="InterPro" id="IPR008120">
    <property type="entry name" value="Dense_granule_Gra7_protein"/>
</dbReference>
<feature type="transmembrane region" description="Helical" evidence="9">
    <location>
        <begin position="407"/>
        <end position="425"/>
    </location>
</feature>
<reference evidence="10 11" key="1">
    <citation type="submission" date="2021-11" db="EMBL/GenBank/DDBJ databases">
        <title>Draft genome sequence of Actinomycetospora sp. SF1 isolated from the rhizosphere soil.</title>
        <authorList>
            <person name="Duangmal K."/>
            <person name="Chantavorakit T."/>
        </authorList>
    </citation>
    <scope>NUCLEOTIDE SEQUENCE [LARGE SCALE GENOMIC DNA]</scope>
    <source>
        <strain evidence="10 11">TBRC 5722</strain>
    </source>
</reference>
<evidence type="ECO:0000313" key="10">
    <source>
        <dbReference type="EMBL" id="MCD2195084.1"/>
    </source>
</evidence>
<proteinExistence type="inferred from homology"/>
<keyword evidence="6 9" id="KW-0472">Membrane</keyword>
<keyword evidence="5 9" id="KW-1133">Transmembrane helix</keyword>
<dbReference type="EMBL" id="JAJNDB010000003">
    <property type="protein sequence ID" value="MCD2195084.1"/>
    <property type="molecule type" value="Genomic_DNA"/>
</dbReference>
<dbReference type="PRINTS" id="PR01747">
    <property type="entry name" value="DENSEGRNULE7"/>
</dbReference>
<sequence length="542" mass="56810">MTATAPTAPSEESSPSGPSPAESDVRRAEAPATPDERRRLRFCRRFGFTGSLLMAVGALGCGATPASAYNPLLGVRVLGLPARLPTVSLAIAYVGMGMMVLAWLWLGRLAWPGRVRLTVRQLTRILVMWAAPLAVAPPLFSTDVYGYLSQSEVVSRGFDPYVFGAAQALGLDDPLVASIPTIWRTTPSPYGPGFLTFGRLVTAIAGDDIVLGVYLHRVLALVGIGLVIWAAPHLARRAGVEPIAALWLAISPLVLFHLVSGIHNDAIMLGVVFFGLEIGFRRSWILGAVIIGLGASGKIPAILALAFLAAHVARERCLASGRDPQGKDGILALVRWGALVSATGLAVVAAVSVFSGLGFGWIAALSVPNLLRSWLSVTTDLGVLGGQVGIALQLGDHTDAVLALTRSAGLGVAALVCALLVLAVLRGRLHPVAGVAYGFGAVFLAGPVLHPWYLLWLMVPLAASVTAPRIRGVAVAVCASVALLVPPTGNDFTFRAYQLPMAIFAALAVAVVPLLASRGHTPRIPPRRTDEDTEQPVTEEVS</sequence>
<evidence type="ECO:0000313" key="11">
    <source>
        <dbReference type="Proteomes" id="UP001199469"/>
    </source>
</evidence>
<feature type="region of interest" description="Disordered" evidence="8">
    <location>
        <begin position="522"/>
        <end position="542"/>
    </location>
</feature>
<feature type="region of interest" description="Disordered" evidence="8">
    <location>
        <begin position="1"/>
        <end position="33"/>
    </location>
</feature>
<dbReference type="RefSeq" id="WP_230735786.1">
    <property type="nucleotide sequence ID" value="NZ_JAJNDB010000003.1"/>
</dbReference>
<dbReference type="Pfam" id="PF26314">
    <property type="entry name" value="MptA_B_family"/>
    <property type="match status" value="1"/>
</dbReference>
<evidence type="ECO:0000256" key="3">
    <source>
        <dbReference type="ARBA" id="ARBA00022679"/>
    </source>
</evidence>
<feature type="transmembrane region" description="Helical" evidence="9">
    <location>
        <begin position="46"/>
        <end position="66"/>
    </location>
</feature>
<feature type="compositionally biased region" description="Low complexity" evidence="8">
    <location>
        <begin position="1"/>
        <end position="22"/>
    </location>
</feature>
<dbReference type="NCBIfam" id="NF038066">
    <property type="entry name" value="MptB"/>
    <property type="match status" value="1"/>
</dbReference>
<evidence type="ECO:0000256" key="9">
    <source>
        <dbReference type="SAM" id="Phobius"/>
    </source>
</evidence>
<evidence type="ECO:0000256" key="7">
    <source>
        <dbReference type="ARBA" id="ARBA00043987"/>
    </source>
</evidence>
<feature type="transmembrane region" description="Helical" evidence="9">
    <location>
        <begin position="243"/>
        <end position="263"/>
    </location>
</feature>
<gene>
    <name evidence="10" type="primary">mptB</name>
    <name evidence="10" type="ORF">LQ327_17090</name>
</gene>
<feature type="transmembrane region" description="Helical" evidence="9">
    <location>
        <begin position="283"/>
        <end position="312"/>
    </location>
</feature>
<evidence type="ECO:0000256" key="6">
    <source>
        <dbReference type="ARBA" id="ARBA00023136"/>
    </source>
</evidence>
<comment type="caution">
    <text evidence="10">The sequence shown here is derived from an EMBL/GenBank/DDBJ whole genome shotgun (WGS) entry which is preliminary data.</text>
</comment>
<evidence type="ECO:0000256" key="8">
    <source>
        <dbReference type="SAM" id="MobiDB-lite"/>
    </source>
</evidence>
<feature type="transmembrane region" description="Helical" evidence="9">
    <location>
        <begin position="126"/>
        <end position="148"/>
    </location>
</feature>
<feature type="compositionally biased region" description="Basic and acidic residues" evidence="8">
    <location>
        <begin position="23"/>
        <end position="33"/>
    </location>
</feature>
<evidence type="ECO:0000256" key="5">
    <source>
        <dbReference type="ARBA" id="ARBA00022989"/>
    </source>
</evidence>
<feature type="transmembrane region" description="Helical" evidence="9">
    <location>
        <begin position="333"/>
        <end position="362"/>
    </location>
</feature>
<organism evidence="10 11">
    <name type="scientific">Actinomycetospora endophytica</name>
    <dbReference type="NCBI Taxonomy" id="2291215"/>
    <lineage>
        <taxon>Bacteria</taxon>
        <taxon>Bacillati</taxon>
        <taxon>Actinomycetota</taxon>
        <taxon>Actinomycetes</taxon>
        <taxon>Pseudonocardiales</taxon>
        <taxon>Pseudonocardiaceae</taxon>
        <taxon>Actinomycetospora</taxon>
    </lineage>
</organism>
<feature type="transmembrane region" description="Helical" evidence="9">
    <location>
        <begin position="499"/>
        <end position="517"/>
    </location>
</feature>
<dbReference type="InterPro" id="IPR049829">
    <property type="entry name" value="MptA/B-like"/>
</dbReference>
<keyword evidence="3" id="KW-0808">Transferase</keyword>
<keyword evidence="4 9" id="KW-0812">Transmembrane</keyword>
<dbReference type="Proteomes" id="UP001199469">
    <property type="component" value="Unassembled WGS sequence"/>
</dbReference>
<accession>A0ABS8PDL5</accession>
<protein>
    <submittedName>
        <fullName evidence="10">Polyprenol phosphomannose-dependent alpha 1,6 mannosyltransferase MptB</fullName>
    </submittedName>
</protein>
<keyword evidence="11" id="KW-1185">Reference proteome</keyword>
<evidence type="ECO:0000256" key="2">
    <source>
        <dbReference type="ARBA" id="ARBA00022676"/>
    </source>
</evidence>
<keyword evidence="2 10" id="KW-0328">Glycosyltransferase</keyword>
<dbReference type="GO" id="GO:0016757">
    <property type="term" value="F:glycosyltransferase activity"/>
    <property type="evidence" value="ECO:0007669"/>
    <property type="project" value="UniProtKB-KW"/>
</dbReference>
<feature type="transmembrane region" description="Helical" evidence="9">
    <location>
        <begin position="437"/>
        <end position="458"/>
    </location>
</feature>
<comment type="similarity">
    <text evidence="7">Belongs to the MptA/B family.</text>
</comment>
<feature type="transmembrane region" description="Helical" evidence="9">
    <location>
        <begin position="86"/>
        <end position="106"/>
    </location>
</feature>
<comment type="subcellular location">
    <subcellularLocation>
        <location evidence="1">Membrane</location>
        <topology evidence="1">Multi-pass membrane protein</topology>
    </subcellularLocation>
</comment>